<name>A0ABS2GEX8_9FIRM</name>
<protein>
    <recommendedName>
        <fullName evidence="3">Molecular chaperone Hsp90</fullName>
    </recommendedName>
</protein>
<comment type="caution">
    <text evidence="1">The sequence shown here is derived from an EMBL/GenBank/DDBJ whole genome shotgun (WGS) entry which is preliminary data.</text>
</comment>
<dbReference type="Proteomes" id="UP000707138">
    <property type="component" value="Unassembled WGS sequence"/>
</dbReference>
<evidence type="ECO:0000313" key="1">
    <source>
        <dbReference type="EMBL" id="MBM6912726.1"/>
    </source>
</evidence>
<evidence type="ECO:0008006" key="3">
    <source>
        <dbReference type="Google" id="ProtNLM"/>
    </source>
</evidence>
<reference evidence="1 2" key="1">
    <citation type="journal article" date="2021" name="Sci. Rep.">
        <title>The distribution of antibiotic resistance genes in chicken gut microbiota commensals.</title>
        <authorList>
            <person name="Juricova H."/>
            <person name="Matiasovicova J."/>
            <person name="Kubasova T."/>
            <person name="Cejkova D."/>
            <person name="Rychlik I."/>
        </authorList>
    </citation>
    <scope>NUCLEOTIDE SEQUENCE [LARGE SCALE GENOMIC DNA]</scope>
    <source>
        <strain evidence="1 2">An537</strain>
    </source>
</reference>
<gene>
    <name evidence="1" type="ORF">H6A01_05235</name>
</gene>
<proteinExistence type="predicted"/>
<dbReference type="EMBL" id="JACJLA010000007">
    <property type="protein sequence ID" value="MBM6912726.1"/>
    <property type="molecule type" value="Genomic_DNA"/>
</dbReference>
<dbReference type="PROSITE" id="PS51257">
    <property type="entry name" value="PROKAR_LIPOPROTEIN"/>
    <property type="match status" value="1"/>
</dbReference>
<keyword evidence="2" id="KW-1185">Reference proteome</keyword>
<organism evidence="1 2">
    <name type="scientific">Veillonella magna</name>
    <dbReference type="NCBI Taxonomy" id="464322"/>
    <lineage>
        <taxon>Bacteria</taxon>
        <taxon>Bacillati</taxon>
        <taxon>Bacillota</taxon>
        <taxon>Negativicutes</taxon>
        <taxon>Veillonellales</taxon>
        <taxon>Veillonellaceae</taxon>
        <taxon>Veillonella</taxon>
    </lineage>
</organism>
<sequence length="110" mass="11500">MKQDTMVQTVQSMIAAQSCYEGLKKVGQAWLDAVGTDAEAAAWEALVKEAKADIITVDQLIAFTASPDGIALFGSELAEQLHTHALDIKSKGATYCDCPACAGALAVINA</sequence>
<evidence type="ECO:0000313" key="2">
    <source>
        <dbReference type="Proteomes" id="UP000707138"/>
    </source>
</evidence>
<accession>A0ABS2GEX8</accession>
<dbReference type="RefSeq" id="WP_205087791.1">
    <property type="nucleotide sequence ID" value="NZ_CALXQD010000006.1"/>
</dbReference>